<dbReference type="EMBL" id="BK032497">
    <property type="protein sequence ID" value="DAF42962.1"/>
    <property type="molecule type" value="Genomic_DNA"/>
</dbReference>
<proteinExistence type="predicted"/>
<name>A0A8S5RX00_9CAUD</name>
<accession>A0A8S5RX00</accession>
<reference evidence="1" key="1">
    <citation type="journal article" date="2021" name="Proc. Natl. Acad. Sci. U.S.A.">
        <title>A Catalog of Tens of Thousands of Viruses from Human Metagenomes Reveals Hidden Associations with Chronic Diseases.</title>
        <authorList>
            <person name="Tisza M.J."/>
            <person name="Buck C.B."/>
        </authorList>
    </citation>
    <scope>NUCLEOTIDE SEQUENCE</scope>
    <source>
        <strain evidence="1">CtHip2</strain>
    </source>
</reference>
<sequence length="114" mass="13354">MFEFFSALFSQRNTIKEDKQTNKEFVKRKREVLSILKDLDDIDLNFASRARLDIEKLEKILKDNEAIIELSFGNLLEEALTTLDLIENKAIEIKTTNKTMTDDYVIQRAIQNLK</sequence>
<protein>
    <submittedName>
        <fullName evidence="1">Uncharacterized protein</fullName>
    </submittedName>
</protein>
<organism evidence="1">
    <name type="scientific">Siphoviridae sp. ctHip2</name>
    <dbReference type="NCBI Taxonomy" id="2827830"/>
    <lineage>
        <taxon>Viruses</taxon>
        <taxon>Duplodnaviria</taxon>
        <taxon>Heunggongvirae</taxon>
        <taxon>Uroviricota</taxon>
        <taxon>Caudoviricetes</taxon>
    </lineage>
</organism>
<evidence type="ECO:0000313" key="1">
    <source>
        <dbReference type="EMBL" id="DAF42962.1"/>
    </source>
</evidence>